<name>A0AAW0CS90_9AGAR</name>
<protein>
    <submittedName>
        <fullName evidence="2">Uncharacterized protein</fullName>
    </submittedName>
</protein>
<keyword evidence="3" id="KW-1185">Reference proteome</keyword>
<dbReference type="AlphaFoldDB" id="A0AAW0CS90"/>
<proteinExistence type="predicted"/>
<gene>
    <name evidence="2" type="ORF">VNI00_008825</name>
</gene>
<feature type="chain" id="PRO_5043732146" evidence="1">
    <location>
        <begin position="18"/>
        <end position="191"/>
    </location>
</feature>
<reference evidence="2 3" key="1">
    <citation type="submission" date="2024-01" db="EMBL/GenBank/DDBJ databases">
        <title>A draft genome for a cacao thread blight-causing isolate of Paramarasmius palmivorus.</title>
        <authorList>
            <person name="Baruah I.K."/>
            <person name="Bukari Y."/>
            <person name="Amoako-Attah I."/>
            <person name="Meinhardt L.W."/>
            <person name="Bailey B.A."/>
            <person name="Cohen S.P."/>
        </authorList>
    </citation>
    <scope>NUCLEOTIDE SEQUENCE [LARGE SCALE GENOMIC DNA]</scope>
    <source>
        <strain evidence="2 3">GH-12</strain>
    </source>
</reference>
<dbReference type="EMBL" id="JAYKXP010000031">
    <property type="protein sequence ID" value="KAK7041868.1"/>
    <property type="molecule type" value="Genomic_DNA"/>
</dbReference>
<accession>A0AAW0CS90</accession>
<dbReference type="Proteomes" id="UP001383192">
    <property type="component" value="Unassembled WGS sequence"/>
</dbReference>
<comment type="caution">
    <text evidence="2">The sequence shown here is derived from an EMBL/GenBank/DDBJ whole genome shotgun (WGS) entry which is preliminary data.</text>
</comment>
<feature type="signal peptide" evidence="1">
    <location>
        <begin position="1"/>
        <end position="17"/>
    </location>
</feature>
<evidence type="ECO:0000256" key="1">
    <source>
        <dbReference type="SAM" id="SignalP"/>
    </source>
</evidence>
<evidence type="ECO:0000313" key="2">
    <source>
        <dbReference type="EMBL" id="KAK7041868.1"/>
    </source>
</evidence>
<organism evidence="2 3">
    <name type="scientific">Paramarasmius palmivorus</name>
    <dbReference type="NCBI Taxonomy" id="297713"/>
    <lineage>
        <taxon>Eukaryota</taxon>
        <taxon>Fungi</taxon>
        <taxon>Dikarya</taxon>
        <taxon>Basidiomycota</taxon>
        <taxon>Agaricomycotina</taxon>
        <taxon>Agaricomycetes</taxon>
        <taxon>Agaricomycetidae</taxon>
        <taxon>Agaricales</taxon>
        <taxon>Marasmiineae</taxon>
        <taxon>Marasmiaceae</taxon>
        <taxon>Paramarasmius</taxon>
    </lineage>
</organism>
<evidence type="ECO:0000313" key="3">
    <source>
        <dbReference type="Proteomes" id="UP001383192"/>
    </source>
</evidence>
<sequence>MKLILSLLALTAASAYANPVKRDTPTPEQCDKWRANIGVSHDHFSLACKVLADACFAKIETGFSQPWLTHLCVATATCQGTTKTVGIASCIDERIAQANSSSVGLDPVSQEVWSGHIETTCNTAPGRCPASRQQYIDFIYRTLDELDTDSWPDAQSEVIDIWWQSMVDFSGASEDSITFGQFVDFIRNSDS</sequence>
<keyword evidence="1" id="KW-0732">Signal</keyword>